<name>A0ABT3HHD9_9HYPH</name>
<gene>
    <name evidence="2" type="ORF">M2319_004180</name>
</gene>
<sequence>MLKSILYGAIFVLLVPAGAAAGETASLLTAIDGAFAHYREAVSYLRTGNTDLAAIELESMADGWKSVVEEYGASPPDGFDGNSLYDSVMSDTGPTIDGALAQIDAGKPDAARDLLLPLRGAMVRFRAESRIHTLPDCLFEASTAMDGLFAYKGKPPAHDDWDGRADAVGKAAVYGATLQRCDSLAIDETKADPEFRRLVDGAIASSARIPEAIGARDDGLLYRLLIELRSLDRLMFYRFG</sequence>
<dbReference type="EMBL" id="JAOQNS010000014">
    <property type="protein sequence ID" value="MCW2309821.1"/>
    <property type="molecule type" value="Genomic_DNA"/>
</dbReference>
<protein>
    <recommendedName>
        <fullName evidence="4">Imelysin-like domain-containing protein</fullName>
    </recommendedName>
</protein>
<evidence type="ECO:0000313" key="3">
    <source>
        <dbReference type="Proteomes" id="UP001209755"/>
    </source>
</evidence>
<keyword evidence="3" id="KW-1185">Reference proteome</keyword>
<evidence type="ECO:0000256" key="1">
    <source>
        <dbReference type="SAM" id="SignalP"/>
    </source>
</evidence>
<comment type="caution">
    <text evidence="2">The sequence shown here is derived from an EMBL/GenBank/DDBJ whole genome shotgun (WGS) entry which is preliminary data.</text>
</comment>
<keyword evidence="1" id="KW-0732">Signal</keyword>
<dbReference type="RefSeq" id="WP_264603395.1">
    <property type="nucleotide sequence ID" value="NZ_JAOQNS010000014.1"/>
</dbReference>
<organism evidence="2 3">
    <name type="scientific">Rhodobium gokarnense</name>
    <dbReference type="NCBI Taxonomy" id="364296"/>
    <lineage>
        <taxon>Bacteria</taxon>
        <taxon>Pseudomonadati</taxon>
        <taxon>Pseudomonadota</taxon>
        <taxon>Alphaproteobacteria</taxon>
        <taxon>Hyphomicrobiales</taxon>
        <taxon>Rhodobiaceae</taxon>
        <taxon>Rhodobium</taxon>
    </lineage>
</organism>
<evidence type="ECO:0008006" key="4">
    <source>
        <dbReference type="Google" id="ProtNLM"/>
    </source>
</evidence>
<evidence type="ECO:0000313" key="2">
    <source>
        <dbReference type="EMBL" id="MCW2309821.1"/>
    </source>
</evidence>
<feature type="chain" id="PRO_5047176049" description="Imelysin-like domain-containing protein" evidence="1">
    <location>
        <begin position="22"/>
        <end position="240"/>
    </location>
</feature>
<feature type="signal peptide" evidence="1">
    <location>
        <begin position="1"/>
        <end position="21"/>
    </location>
</feature>
<reference evidence="3" key="1">
    <citation type="submission" date="2023-07" db="EMBL/GenBank/DDBJ databases">
        <title>Genome sequencing of Purple Non-Sulfur Bacteria from various extreme environments.</title>
        <authorList>
            <person name="Mayer M."/>
        </authorList>
    </citation>
    <scope>NUCLEOTIDE SEQUENCE [LARGE SCALE GENOMIC DNA]</scope>
    <source>
        <strain evidence="3">DSM 17935</strain>
    </source>
</reference>
<accession>A0ABT3HHD9</accession>
<proteinExistence type="predicted"/>
<dbReference type="Proteomes" id="UP001209755">
    <property type="component" value="Unassembled WGS sequence"/>
</dbReference>